<accession>A0A9Q0GC84</accession>
<organism evidence="2 3">
    <name type="scientific">Turnera subulata</name>
    <dbReference type="NCBI Taxonomy" id="218843"/>
    <lineage>
        <taxon>Eukaryota</taxon>
        <taxon>Viridiplantae</taxon>
        <taxon>Streptophyta</taxon>
        <taxon>Embryophyta</taxon>
        <taxon>Tracheophyta</taxon>
        <taxon>Spermatophyta</taxon>
        <taxon>Magnoliopsida</taxon>
        <taxon>eudicotyledons</taxon>
        <taxon>Gunneridae</taxon>
        <taxon>Pentapetalae</taxon>
        <taxon>rosids</taxon>
        <taxon>fabids</taxon>
        <taxon>Malpighiales</taxon>
        <taxon>Passifloraceae</taxon>
        <taxon>Turnera</taxon>
    </lineage>
</organism>
<reference evidence="2" key="2">
    <citation type="journal article" date="2023" name="Plants (Basel)">
        <title>Annotation of the Turnera subulata (Passifloraceae) Draft Genome Reveals the S-Locus Evolved after the Divergence of Turneroideae from Passifloroideae in a Stepwise Manner.</title>
        <authorList>
            <person name="Henning P.M."/>
            <person name="Roalson E.H."/>
            <person name="Mir W."/>
            <person name="McCubbin A.G."/>
            <person name="Shore J.S."/>
        </authorList>
    </citation>
    <scope>NUCLEOTIDE SEQUENCE</scope>
    <source>
        <strain evidence="2">F60SS</strain>
    </source>
</reference>
<evidence type="ECO:0000256" key="1">
    <source>
        <dbReference type="SAM" id="MobiDB-lite"/>
    </source>
</evidence>
<dbReference type="Proteomes" id="UP001141552">
    <property type="component" value="Unassembled WGS sequence"/>
</dbReference>
<sequence>MTESPLTEAMMVESPPTEAMVESPFSESPITRAKVESPMSRDYVAGNDKYVVVFDPADMVNDSDWSCSGCLKDAGYDDDGYDSPVVEDCDRDPFVGDPEPFVMEPSLASDVYQFYHYVDGNPDNLEEPDLASGNLDAFMPLFAQIALDTYHPLRNKNGPVKLYFVKMGNVCSKPDRKDHPQSCSYHFNFWATFLGPGDNVDPTQLSPDHDMVGNFYAEAHFWNGDIKSIIAAKSVLRATLNLQFYTLTLRCDPPLFTPY</sequence>
<proteinExistence type="predicted"/>
<protein>
    <submittedName>
        <fullName evidence="2">Uncharacterized protein</fullName>
    </submittedName>
</protein>
<reference evidence="2" key="1">
    <citation type="submission" date="2022-02" db="EMBL/GenBank/DDBJ databases">
        <authorList>
            <person name="Henning P.M."/>
            <person name="McCubbin A.G."/>
            <person name="Shore J.S."/>
        </authorList>
    </citation>
    <scope>NUCLEOTIDE SEQUENCE</scope>
    <source>
        <strain evidence="2">F60SS</strain>
        <tissue evidence="2">Leaves</tissue>
    </source>
</reference>
<name>A0A9Q0GC84_9ROSI</name>
<comment type="caution">
    <text evidence="2">The sequence shown here is derived from an EMBL/GenBank/DDBJ whole genome shotgun (WGS) entry which is preliminary data.</text>
</comment>
<evidence type="ECO:0000313" key="3">
    <source>
        <dbReference type="Proteomes" id="UP001141552"/>
    </source>
</evidence>
<keyword evidence="3" id="KW-1185">Reference proteome</keyword>
<dbReference type="AlphaFoldDB" id="A0A9Q0GC84"/>
<gene>
    <name evidence="2" type="ORF">Tsubulata_015381</name>
</gene>
<feature type="region of interest" description="Disordered" evidence="1">
    <location>
        <begin position="1"/>
        <end position="25"/>
    </location>
</feature>
<dbReference type="EMBL" id="JAKUCV010001126">
    <property type="protein sequence ID" value="KAJ4847563.1"/>
    <property type="molecule type" value="Genomic_DNA"/>
</dbReference>
<evidence type="ECO:0000313" key="2">
    <source>
        <dbReference type="EMBL" id="KAJ4847563.1"/>
    </source>
</evidence>